<dbReference type="InterPro" id="IPR014937">
    <property type="entry name" value="DUF1810"/>
</dbReference>
<accession>A0A0S4LCR3</accession>
<dbReference type="EMBL" id="CZPZ01000012">
    <property type="protein sequence ID" value="CUS35285.1"/>
    <property type="molecule type" value="Genomic_DNA"/>
</dbReference>
<keyword evidence="2" id="KW-1185">Reference proteome</keyword>
<dbReference type="RefSeq" id="WP_090896727.1">
    <property type="nucleotide sequence ID" value="NZ_CZPZ01000012.1"/>
</dbReference>
<evidence type="ECO:0008006" key="3">
    <source>
        <dbReference type="Google" id="ProtNLM"/>
    </source>
</evidence>
<name>A0A0S4LCR3_9BACT</name>
<dbReference type="Pfam" id="PF08837">
    <property type="entry name" value="DUF1810"/>
    <property type="match status" value="1"/>
</dbReference>
<evidence type="ECO:0000313" key="1">
    <source>
        <dbReference type="EMBL" id="CUS35285.1"/>
    </source>
</evidence>
<organism evidence="1 2">
    <name type="scientific">Candidatus Nitrospira nitrificans</name>
    <dbReference type="NCBI Taxonomy" id="1742973"/>
    <lineage>
        <taxon>Bacteria</taxon>
        <taxon>Pseudomonadati</taxon>
        <taxon>Nitrospirota</taxon>
        <taxon>Nitrospiria</taxon>
        <taxon>Nitrospirales</taxon>
        <taxon>Nitrospiraceae</taxon>
        <taxon>Nitrospira</taxon>
    </lineage>
</organism>
<dbReference type="STRING" id="1742973.COMA2_20187"/>
<evidence type="ECO:0000313" key="2">
    <source>
        <dbReference type="Proteomes" id="UP000198736"/>
    </source>
</evidence>
<proteinExistence type="predicted"/>
<dbReference type="AlphaFoldDB" id="A0A0S4LCR3"/>
<protein>
    <recommendedName>
        <fullName evidence="3">Calpastatin</fullName>
    </recommendedName>
</protein>
<dbReference type="OrthoDB" id="9801870at2"/>
<dbReference type="InterPro" id="IPR036287">
    <property type="entry name" value="Rv1873-like_sf"/>
</dbReference>
<dbReference type="Gene3D" id="1.25.40.380">
    <property type="entry name" value="Protein of unknown function DUF1810"/>
    <property type="match status" value="1"/>
</dbReference>
<sequence>MSDPYNLHHFLDAQEVVYDTVLDELRAGRKSSHWIWFILRRSSVWPRFARPAGGLVMNRHEQCGLIKDFDGKPDQSTLHILAQQSL</sequence>
<reference evidence="2" key="1">
    <citation type="submission" date="2015-10" db="EMBL/GenBank/DDBJ databases">
        <authorList>
            <person name="Luecker S."/>
            <person name="Luecker S."/>
        </authorList>
    </citation>
    <scope>NUCLEOTIDE SEQUENCE [LARGE SCALE GENOMIC DNA]</scope>
</reference>
<dbReference type="Proteomes" id="UP000198736">
    <property type="component" value="Unassembled WGS sequence"/>
</dbReference>
<dbReference type="SUPFAM" id="SSF140736">
    <property type="entry name" value="Rv1873-like"/>
    <property type="match status" value="1"/>
</dbReference>
<gene>
    <name evidence="1" type="ORF">COMA2_20187</name>
</gene>